<gene>
    <name evidence="1" type="ORF">ACFQ1C_06045</name>
</gene>
<dbReference type="SUPFAM" id="SSF54909">
    <property type="entry name" value="Dimeric alpha+beta barrel"/>
    <property type="match status" value="1"/>
</dbReference>
<protein>
    <submittedName>
        <fullName evidence="1">Monooxygenase</fullName>
    </submittedName>
</protein>
<dbReference type="InterPro" id="IPR014910">
    <property type="entry name" value="YdhR"/>
</dbReference>
<keyword evidence="1" id="KW-0503">Monooxygenase</keyword>
<keyword evidence="2" id="KW-1185">Reference proteome</keyword>
<organism evidence="1 2">
    <name type="scientific">Oceanisphaera ostreae</name>
    <dbReference type="NCBI Taxonomy" id="914151"/>
    <lineage>
        <taxon>Bacteria</taxon>
        <taxon>Pseudomonadati</taxon>
        <taxon>Pseudomonadota</taxon>
        <taxon>Gammaproteobacteria</taxon>
        <taxon>Aeromonadales</taxon>
        <taxon>Aeromonadaceae</taxon>
        <taxon>Oceanisphaera</taxon>
    </lineage>
</organism>
<accession>A0ABW3KFZ2</accession>
<dbReference type="RefSeq" id="WP_379557705.1">
    <property type="nucleotide sequence ID" value="NZ_JBHTJS010000022.1"/>
</dbReference>
<comment type="caution">
    <text evidence="1">The sequence shown here is derived from an EMBL/GenBank/DDBJ whole genome shotgun (WGS) entry which is preliminary data.</text>
</comment>
<proteinExistence type="predicted"/>
<reference evidence="2" key="1">
    <citation type="journal article" date="2019" name="Int. J. Syst. Evol. Microbiol.">
        <title>The Global Catalogue of Microorganisms (GCM) 10K type strain sequencing project: providing services to taxonomists for standard genome sequencing and annotation.</title>
        <authorList>
            <consortium name="The Broad Institute Genomics Platform"/>
            <consortium name="The Broad Institute Genome Sequencing Center for Infectious Disease"/>
            <person name="Wu L."/>
            <person name="Ma J."/>
        </authorList>
    </citation>
    <scope>NUCLEOTIDE SEQUENCE [LARGE SCALE GENOMIC DNA]</scope>
    <source>
        <strain evidence="2">CCUG 60525</strain>
    </source>
</reference>
<evidence type="ECO:0000313" key="2">
    <source>
        <dbReference type="Proteomes" id="UP001597048"/>
    </source>
</evidence>
<dbReference type="GO" id="GO:0004497">
    <property type="term" value="F:monooxygenase activity"/>
    <property type="evidence" value="ECO:0007669"/>
    <property type="project" value="UniProtKB-KW"/>
</dbReference>
<dbReference type="EMBL" id="JBHTJS010000022">
    <property type="protein sequence ID" value="MFD1007712.1"/>
    <property type="molecule type" value="Genomic_DNA"/>
</dbReference>
<dbReference type="NCBIfam" id="NF008333">
    <property type="entry name" value="PRK11118.1"/>
    <property type="match status" value="1"/>
</dbReference>
<dbReference type="PANTHER" id="PTHR39169">
    <property type="match status" value="1"/>
</dbReference>
<sequence length="103" mass="11342">MAVVLQIDFTFPAHMMGDALTQGALQLAHSINEEPGFISKIWTENIRTGKAGGIYVFSEHALAERYATMHSSRVAAMGATDIVVKVFDINTELTDINHGRYQC</sequence>
<dbReference type="PANTHER" id="PTHR39169:SF1">
    <property type="entry name" value="MONOOXYGENASE YDHR-RELATED"/>
    <property type="match status" value="1"/>
</dbReference>
<dbReference type="Proteomes" id="UP001597048">
    <property type="component" value="Unassembled WGS sequence"/>
</dbReference>
<dbReference type="Pfam" id="PF08803">
    <property type="entry name" value="ydhR"/>
    <property type="match status" value="1"/>
</dbReference>
<dbReference type="InterPro" id="IPR011008">
    <property type="entry name" value="Dimeric_a/b-barrel"/>
</dbReference>
<keyword evidence="1" id="KW-0560">Oxidoreductase</keyword>
<evidence type="ECO:0000313" key="1">
    <source>
        <dbReference type="EMBL" id="MFD1007712.1"/>
    </source>
</evidence>
<name>A0ABW3KFZ2_9GAMM</name>
<dbReference type="Gene3D" id="3.30.70.100">
    <property type="match status" value="1"/>
</dbReference>